<evidence type="ECO:0000313" key="2">
    <source>
        <dbReference type="EMBL" id="CAE8646074.1"/>
    </source>
</evidence>
<protein>
    <recommendedName>
        <fullName evidence="4">Pentatricopeptide repeat-containing protein</fullName>
    </recommendedName>
</protein>
<dbReference type="AlphaFoldDB" id="A0A813I4Z3"/>
<feature type="region of interest" description="Disordered" evidence="1">
    <location>
        <begin position="316"/>
        <end position="336"/>
    </location>
</feature>
<evidence type="ECO:0000313" key="3">
    <source>
        <dbReference type="Proteomes" id="UP000626109"/>
    </source>
</evidence>
<dbReference type="Gene3D" id="1.25.40.10">
    <property type="entry name" value="Tetratricopeptide repeat domain"/>
    <property type="match status" value="1"/>
</dbReference>
<name>A0A813I4Z3_POLGL</name>
<accession>A0A813I4Z3</accession>
<feature type="region of interest" description="Disordered" evidence="1">
    <location>
        <begin position="444"/>
        <end position="475"/>
    </location>
</feature>
<evidence type="ECO:0008006" key="4">
    <source>
        <dbReference type="Google" id="ProtNLM"/>
    </source>
</evidence>
<feature type="compositionally biased region" description="Polar residues" evidence="1">
    <location>
        <begin position="444"/>
        <end position="455"/>
    </location>
</feature>
<dbReference type="EMBL" id="CAJNNW010004079">
    <property type="protein sequence ID" value="CAE8646074.1"/>
    <property type="molecule type" value="Genomic_DNA"/>
</dbReference>
<comment type="caution">
    <text evidence="2">The sequence shown here is derived from an EMBL/GenBank/DDBJ whole genome shotgun (WGS) entry which is preliminary data.</text>
</comment>
<sequence>MPRDTVEEALGSSTLVEELLGVIRKRAQGWWRFKPQEMADLLEAMIGLKIQDGLVLELCCRQLPRALARDVSLQLRVDEGGCSPAAFLRLWGALAELSEGSRALVKDHLHRSSRLRKAVEERLAEAVEGIVSMTQSGHDGLGDEEVEEVEEASEVTGTMARSAALLAYACARLGFDGSSADLLPVALAFDVFDFVFDFFQRFREQLFPEDVPVAQDLAETSTKLEGAMEPERTIEPTCTLSAKKTAQDTLEAFANQTGDGQKSVHPQIGQSVNLHVFASPISYCIASWKAILAEMLLVSLVSGACYAKRNQSRAAGNLLQSSPGKKAGSATSGEQNGLEPAAVHNLALEACVKGQQLPAVLELVAEMRRLGLEPNATACKDAISLCKDQHQWAAALQLLSAVRDGVSTADRMNGENSGVAYEVSLPEPPMFEFAPSSVNCQGHFDSNSSRQSNISEARKSKKSSNKISVPSMRYQ</sequence>
<dbReference type="Proteomes" id="UP000626109">
    <property type="component" value="Unassembled WGS sequence"/>
</dbReference>
<dbReference type="InterPro" id="IPR011990">
    <property type="entry name" value="TPR-like_helical_dom_sf"/>
</dbReference>
<organism evidence="2 3">
    <name type="scientific">Polarella glacialis</name>
    <name type="common">Dinoflagellate</name>
    <dbReference type="NCBI Taxonomy" id="89957"/>
    <lineage>
        <taxon>Eukaryota</taxon>
        <taxon>Sar</taxon>
        <taxon>Alveolata</taxon>
        <taxon>Dinophyceae</taxon>
        <taxon>Suessiales</taxon>
        <taxon>Suessiaceae</taxon>
        <taxon>Polarella</taxon>
    </lineage>
</organism>
<feature type="compositionally biased region" description="Polar residues" evidence="1">
    <location>
        <begin position="316"/>
        <end position="335"/>
    </location>
</feature>
<reference evidence="2" key="1">
    <citation type="submission" date="2021-02" db="EMBL/GenBank/DDBJ databases">
        <authorList>
            <person name="Dougan E. K."/>
            <person name="Rhodes N."/>
            <person name="Thang M."/>
            <person name="Chan C."/>
        </authorList>
    </citation>
    <scope>NUCLEOTIDE SEQUENCE</scope>
</reference>
<evidence type="ECO:0000256" key="1">
    <source>
        <dbReference type="SAM" id="MobiDB-lite"/>
    </source>
</evidence>
<gene>
    <name evidence="2" type="ORF">PGLA2088_LOCUS4475</name>
</gene>
<proteinExistence type="predicted"/>